<dbReference type="Proteomes" id="UP001144256">
    <property type="component" value="Unassembled WGS sequence"/>
</dbReference>
<evidence type="ECO:0000313" key="2">
    <source>
        <dbReference type="EMBL" id="GKX31356.1"/>
    </source>
</evidence>
<keyword evidence="3" id="KW-1185">Reference proteome</keyword>
<protein>
    <recommendedName>
        <fullName evidence="1">KTSC domain-containing protein</fullName>
    </recommendedName>
</protein>
<name>A0A9W5YET1_9FIRM</name>
<feature type="domain" description="KTSC" evidence="1">
    <location>
        <begin position="7"/>
        <end position="65"/>
    </location>
</feature>
<dbReference type="InterPro" id="IPR025309">
    <property type="entry name" value="KTSC_dom"/>
</dbReference>
<dbReference type="EMBL" id="BRLB01000016">
    <property type="protein sequence ID" value="GKX31356.1"/>
    <property type="molecule type" value="Genomic_DNA"/>
</dbReference>
<dbReference type="Pfam" id="PF13619">
    <property type="entry name" value="KTSC"/>
    <property type="match status" value="1"/>
</dbReference>
<dbReference type="RefSeq" id="WP_281818326.1">
    <property type="nucleotide sequence ID" value="NZ_BRLB01000016.1"/>
</dbReference>
<evidence type="ECO:0000313" key="3">
    <source>
        <dbReference type="Proteomes" id="UP001144256"/>
    </source>
</evidence>
<organism evidence="2 3">
    <name type="scientific">Vallitalea longa</name>
    <dbReference type="NCBI Taxonomy" id="2936439"/>
    <lineage>
        <taxon>Bacteria</taxon>
        <taxon>Bacillati</taxon>
        <taxon>Bacillota</taxon>
        <taxon>Clostridia</taxon>
        <taxon>Lachnospirales</taxon>
        <taxon>Vallitaleaceae</taxon>
        <taxon>Vallitalea</taxon>
    </lineage>
</organism>
<proteinExistence type="predicted"/>
<sequence>MDRKYVESEAIESIGYDFPSGILEIEFKSNNVIWQYPDFPEYMWYEFESAESKGKYFHANINKQFTPNGYRVG</sequence>
<comment type="caution">
    <text evidence="2">The sequence shown here is derived from an EMBL/GenBank/DDBJ whole genome shotgun (WGS) entry which is preliminary data.</text>
</comment>
<reference evidence="2" key="1">
    <citation type="submission" date="2022-06" db="EMBL/GenBank/DDBJ databases">
        <title>Vallitalea longa sp. nov., an anaerobic bacterium isolated from marine sediment.</title>
        <authorList>
            <person name="Hirano S."/>
            <person name="Terahara T."/>
            <person name="Mori K."/>
            <person name="Hamada M."/>
            <person name="Matsumoto R."/>
            <person name="Kobayashi T."/>
        </authorList>
    </citation>
    <scope>NUCLEOTIDE SEQUENCE</scope>
    <source>
        <strain evidence="2">SH18-1</strain>
    </source>
</reference>
<accession>A0A9W5YET1</accession>
<dbReference type="AlphaFoldDB" id="A0A9W5YET1"/>
<gene>
    <name evidence="2" type="ORF">SH1V18_38360</name>
</gene>
<evidence type="ECO:0000259" key="1">
    <source>
        <dbReference type="Pfam" id="PF13619"/>
    </source>
</evidence>